<dbReference type="Pfam" id="PF00686">
    <property type="entry name" value="CBM_20"/>
    <property type="match status" value="1"/>
</dbReference>
<dbReference type="InterPro" id="IPR013783">
    <property type="entry name" value="Ig-like_fold"/>
</dbReference>
<comment type="similarity">
    <text evidence="2">In the C-terminal section; belongs to the trehalose phosphatase family.</text>
</comment>
<name>A0A078A036_STYLE</name>
<keyword evidence="6" id="KW-1185">Reference proteome</keyword>
<evidence type="ECO:0000313" key="5">
    <source>
        <dbReference type="EMBL" id="CDW75505.1"/>
    </source>
</evidence>
<comment type="similarity">
    <text evidence="1">In the N-terminal section; belongs to the glycosyltransferase 20 family.</text>
</comment>
<sequence length="1215" mass="141403">MMMSLMPGSGSTALKLVKNTEVTFNLTCSTKYGERVALIGSLSLLGHWDTTRAVYLDTNPQIYPVWTIKIDLPRDKIIEYKYLVITDIPGVNKPSKPKIQWESLPPNINRIINTHGKKEIVVYESLTSLESIEEYVEVQPNKKQFMSSSDKDSFKLQDLEKVHVQDSKQVKYEKRRIQIDEEDEDEGYRDSDSMVIILLYSQSIIKEADDERSHLLSDATLKKMDQKYLELQIPGKLPQVSSQRVLDRKALNEQSMGSLSSIYNQADQQVDPNEPKIIVSFTLPFQIQRDAVDRTKIKIIFLFASLRKMTEDKRYNFKWVGLITVQEDLTMEERTWVIEQLKPKQCYPIFITLKDLLLYMRFYQNCLKTIFHNFKSLYEDFSLMESPEQWAEYVKVNMMFAQKIIELRSVFASQNLKQIWIHGDQLLMVPLYVKKKFVEANIGFFFHTPFPSSGIFRMFQNRIEILNSLLHCDLVGFHLFEYARNFLMTSHRMLGLEYEFIRGGYLAINNHGKNVMIRVSHIGIDEDFFENLLKSKNYRKQVKLLKMQFDQIKSLYKDSQPIIISSINSCHPISGVQNKLIAYQEFLRKYPNYRNKLCLIQYSTPNVSHYESKSQHIAEKYQSKIEILDNYRTKVKEIVDQIHKEFGLQTLFYYEDNPSLEKRLALWSQTNILMVSNLKDGLCLPPLEYTITKKFTNKFDSSLMLISEFSGANRAFTGFLEFNPFNISEFLMRLDQGLSMTAQEKGDLMKQAYAYVQKTSTSKWVDSFLKDLKYAYKPSSVSYYLGDQNIALEMNLRVIHAKSELRKLNIFDCDSYFSGSKKCVIFIDHEAIPTVDYAQDAMRPIKQTLEDLEEIALDSRNTVIIFSNQGQVQMSEYFDLKNSNIWFVAESGYLYKTGPGSDWQQLIELSKKVWVSSIYDLMQIYTQNVDGSIVEERQSTLVWNYKNAEEEQGNIVAKELYGQIKALLGNAPVEIVQGKGYLEVKPVKLKKQKLVKRLLEKASQGMKIDYLLYIGTDTGNEIVYTFLKSKRADHYFNQNDSKKYICTLGKKPSCAQNYVDDVEEVKILLNKLRHSTQKRKKTRSYADLKSIVPLDKEQAASKITRVDRSSNNLFSLFHHQMDDDENIDEEFSDEDMQISPSREQLDMNIEVDILDTSEKELKKRVSVNEQQFSKELNLGGLKADGKLNENLRQRTNSSQWAELLPKTKTPRRQVK</sequence>
<dbReference type="GO" id="GO:2001070">
    <property type="term" value="F:starch binding"/>
    <property type="evidence" value="ECO:0007669"/>
    <property type="project" value="InterPro"/>
</dbReference>
<dbReference type="Gene3D" id="3.40.50.2000">
    <property type="entry name" value="Glycogen Phosphorylase B"/>
    <property type="match status" value="2"/>
</dbReference>
<dbReference type="SUPFAM" id="SSF49452">
    <property type="entry name" value="Starch-binding domain-like"/>
    <property type="match status" value="1"/>
</dbReference>
<evidence type="ECO:0000256" key="3">
    <source>
        <dbReference type="SAM" id="MobiDB-lite"/>
    </source>
</evidence>
<feature type="region of interest" description="Disordered" evidence="3">
    <location>
        <begin position="1192"/>
        <end position="1215"/>
    </location>
</feature>
<evidence type="ECO:0000256" key="2">
    <source>
        <dbReference type="ARBA" id="ARBA00006330"/>
    </source>
</evidence>
<dbReference type="InterPro" id="IPR002044">
    <property type="entry name" value="CBM20"/>
</dbReference>
<dbReference type="AlphaFoldDB" id="A0A078A036"/>
<dbReference type="SMART" id="SM01065">
    <property type="entry name" value="CBM_2"/>
    <property type="match status" value="1"/>
</dbReference>
<dbReference type="CDD" id="cd05467">
    <property type="entry name" value="CBM20"/>
    <property type="match status" value="1"/>
</dbReference>
<accession>A0A078A036</accession>
<dbReference type="GO" id="GO:0004805">
    <property type="term" value="F:trehalose-phosphatase activity"/>
    <property type="evidence" value="ECO:0007669"/>
    <property type="project" value="TreeGrafter"/>
</dbReference>
<dbReference type="Proteomes" id="UP000039865">
    <property type="component" value="Unassembled WGS sequence"/>
</dbReference>
<evidence type="ECO:0000256" key="1">
    <source>
        <dbReference type="ARBA" id="ARBA00005409"/>
    </source>
</evidence>
<dbReference type="PANTHER" id="PTHR10788">
    <property type="entry name" value="TREHALOSE-6-PHOSPHATE SYNTHASE"/>
    <property type="match status" value="1"/>
</dbReference>
<dbReference type="PROSITE" id="PS51166">
    <property type="entry name" value="CBM20"/>
    <property type="match status" value="1"/>
</dbReference>
<reference evidence="5 6" key="1">
    <citation type="submission" date="2014-06" db="EMBL/GenBank/DDBJ databases">
        <authorList>
            <person name="Swart Estienne"/>
        </authorList>
    </citation>
    <scope>NUCLEOTIDE SEQUENCE [LARGE SCALE GENOMIC DNA]</scope>
    <source>
        <strain evidence="5 6">130c</strain>
    </source>
</reference>
<dbReference type="GO" id="GO:0005992">
    <property type="term" value="P:trehalose biosynthetic process"/>
    <property type="evidence" value="ECO:0007669"/>
    <property type="project" value="InterPro"/>
</dbReference>
<dbReference type="Gene3D" id="3.40.50.1000">
    <property type="entry name" value="HAD superfamily/HAD-like"/>
    <property type="match status" value="1"/>
</dbReference>
<proteinExistence type="inferred from homology"/>
<evidence type="ECO:0000259" key="4">
    <source>
        <dbReference type="PROSITE" id="PS51166"/>
    </source>
</evidence>
<dbReference type="InParanoid" id="A0A078A036"/>
<gene>
    <name evidence="5" type="primary">Contig3106.g3328</name>
    <name evidence="5" type="ORF">STYLEM_4495</name>
</gene>
<evidence type="ECO:0000313" key="6">
    <source>
        <dbReference type="Proteomes" id="UP000039865"/>
    </source>
</evidence>
<dbReference type="InterPro" id="IPR036412">
    <property type="entry name" value="HAD-like_sf"/>
</dbReference>
<dbReference type="Pfam" id="PF02358">
    <property type="entry name" value="Trehalose_PPase"/>
    <property type="match status" value="1"/>
</dbReference>
<dbReference type="InterPro" id="IPR001830">
    <property type="entry name" value="Glyco_trans_20"/>
</dbReference>
<dbReference type="EMBL" id="CCKQ01004351">
    <property type="protein sequence ID" value="CDW75505.1"/>
    <property type="molecule type" value="Genomic_DNA"/>
</dbReference>
<dbReference type="InterPro" id="IPR023214">
    <property type="entry name" value="HAD_sf"/>
</dbReference>
<dbReference type="GO" id="GO:0005829">
    <property type="term" value="C:cytosol"/>
    <property type="evidence" value="ECO:0007669"/>
    <property type="project" value="TreeGrafter"/>
</dbReference>
<dbReference type="OMA" id="NRPRICT"/>
<dbReference type="SUPFAM" id="SSF53756">
    <property type="entry name" value="UDP-Glycosyltransferase/glycogen phosphorylase"/>
    <property type="match status" value="1"/>
</dbReference>
<dbReference type="PANTHER" id="PTHR10788:SF94">
    <property type="entry name" value="ALPHA,ALPHA-TREHALOSE-PHOSPHATE SYNTHASE [UDP-FORMING] 5"/>
    <property type="match status" value="1"/>
</dbReference>
<dbReference type="OrthoDB" id="295239at2759"/>
<protein>
    <submittedName>
        <fullName evidence="5">Trehalose-6-phosohate synthase</fullName>
    </submittedName>
</protein>
<dbReference type="SUPFAM" id="SSF56784">
    <property type="entry name" value="HAD-like"/>
    <property type="match status" value="1"/>
</dbReference>
<feature type="domain" description="CBM20" evidence="4">
    <location>
        <begin position="14"/>
        <end position="140"/>
    </location>
</feature>
<dbReference type="InterPro" id="IPR013784">
    <property type="entry name" value="Carb-bd-like_fold"/>
</dbReference>
<dbReference type="Pfam" id="PF00982">
    <property type="entry name" value="Glyco_transf_20"/>
    <property type="match status" value="1"/>
</dbReference>
<dbReference type="FunFam" id="3.40.50.1000:FF:000052">
    <property type="entry name" value="Alpha,alpha-trehalose-phosphate synthase [UDP-forming] 6"/>
    <property type="match status" value="1"/>
</dbReference>
<dbReference type="Gene3D" id="3.30.70.1020">
    <property type="entry name" value="Trehalose-6-phosphate phosphatase related protein, domain 2"/>
    <property type="match status" value="1"/>
</dbReference>
<organism evidence="5 6">
    <name type="scientific">Stylonychia lemnae</name>
    <name type="common">Ciliate</name>
    <dbReference type="NCBI Taxonomy" id="5949"/>
    <lineage>
        <taxon>Eukaryota</taxon>
        <taxon>Sar</taxon>
        <taxon>Alveolata</taxon>
        <taxon>Ciliophora</taxon>
        <taxon>Intramacronucleata</taxon>
        <taxon>Spirotrichea</taxon>
        <taxon>Stichotrichia</taxon>
        <taxon>Sporadotrichida</taxon>
        <taxon>Oxytrichidae</taxon>
        <taxon>Stylonychinae</taxon>
        <taxon>Stylonychia</taxon>
    </lineage>
</organism>
<dbReference type="Gene3D" id="2.60.40.10">
    <property type="entry name" value="Immunoglobulins"/>
    <property type="match status" value="1"/>
</dbReference>
<dbReference type="InterPro" id="IPR003337">
    <property type="entry name" value="Trehalose_PPase"/>
</dbReference>